<reference evidence="7 8" key="1">
    <citation type="submission" date="2019-04" db="EMBL/GenBank/DDBJ databases">
        <title>Genome sequencing of Clostridium botulinum Groups I-IV and Clostridium butyricum.</title>
        <authorList>
            <person name="Brunt J."/>
            <person name="Van Vliet A.H.M."/>
            <person name="Stringer S.C."/>
            <person name="Carter A.T."/>
            <person name="Peck M.W."/>
        </authorList>
    </citation>
    <scope>NUCLEOTIDE SEQUENCE [LARGE SCALE GENOMIC DNA]</scope>
    <source>
        <strain evidence="7 8">IFR 18/054</strain>
    </source>
</reference>
<evidence type="ECO:0000313" key="7">
    <source>
        <dbReference type="EMBL" id="NFF03705.1"/>
    </source>
</evidence>
<dbReference type="InterPro" id="IPR050330">
    <property type="entry name" value="Bact_OuterMem_StrucFunc"/>
</dbReference>
<protein>
    <submittedName>
        <fullName evidence="7">Chemotaxis protein MotB</fullName>
    </submittedName>
</protein>
<sequence length="244" mass="27563">MRKKRENKENSERWLLTYSDLITLLMVLFVVLYASSNVDKQKYRQISDSFKQAFSIGDAPGAIKETGEETNENSIVNDAVMVESEKLDTAKSKVDELIKEYNLEGSVSTQIQERGLIISFNDNVFFNSGDATIKNEYKQKLISISKILNNIDNYIRVEGNTDNVAINTENFHSNWQLSAIRAANVVELLVKEGNISSDKLSAIGYGEYRPVKSNDTEEGRAANRRVDIVILNNEYNKSETSSIK</sequence>
<dbReference type="Gene3D" id="3.30.1330.60">
    <property type="entry name" value="OmpA-like domain"/>
    <property type="match status" value="1"/>
</dbReference>
<evidence type="ECO:0000256" key="4">
    <source>
        <dbReference type="ARBA" id="ARBA00022692"/>
    </source>
</evidence>
<evidence type="ECO:0000256" key="6">
    <source>
        <dbReference type="ARBA" id="ARBA00023136"/>
    </source>
</evidence>
<dbReference type="Pfam" id="PF13677">
    <property type="entry name" value="MotB_plug"/>
    <property type="match status" value="1"/>
</dbReference>
<comment type="similarity">
    <text evidence="2">Belongs to the MotB family.</text>
</comment>
<organism evidence="7 8">
    <name type="scientific">Clostridium botulinum</name>
    <dbReference type="NCBI Taxonomy" id="1491"/>
    <lineage>
        <taxon>Bacteria</taxon>
        <taxon>Bacillati</taxon>
        <taxon>Bacillota</taxon>
        <taxon>Clostridia</taxon>
        <taxon>Eubacteriales</taxon>
        <taxon>Clostridiaceae</taxon>
        <taxon>Clostridium</taxon>
    </lineage>
</organism>
<keyword evidence="4" id="KW-0812">Transmembrane</keyword>
<proteinExistence type="inferred from homology"/>
<evidence type="ECO:0000256" key="1">
    <source>
        <dbReference type="ARBA" id="ARBA00004162"/>
    </source>
</evidence>
<comment type="caution">
    <text evidence="7">The sequence shown here is derived from an EMBL/GenBank/DDBJ whole genome shotgun (WGS) entry which is preliminary data.</text>
</comment>
<evidence type="ECO:0000256" key="3">
    <source>
        <dbReference type="ARBA" id="ARBA00022475"/>
    </source>
</evidence>
<dbReference type="Pfam" id="PF00691">
    <property type="entry name" value="OmpA"/>
    <property type="match status" value="1"/>
</dbReference>
<comment type="subcellular location">
    <subcellularLocation>
        <location evidence="1">Cell membrane</location>
        <topology evidence="1">Single-pass membrane protein</topology>
    </subcellularLocation>
</comment>
<dbReference type="InterPro" id="IPR025713">
    <property type="entry name" value="MotB-like_N_dom"/>
</dbReference>
<evidence type="ECO:0000256" key="2">
    <source>
        <dbReference type="ARBA" id="ARBA00008914"/>
    </source>
</evidence>
<dbReference type="PANTHER" id="PTHR30329:SF21">
    <property type="entry name" value="LIPOPROTEIN YIAD-RELATED"/>
    <property type="match status" value="1"/>
</dbReference>
<keyword evidence="3" id="KW-1003">Cell membrane</keyword>
<dbReference type="InterPro" id="IPR036737">
    <property type="entry name" value="OmpA-like_sf"/>
</dbReference>
<name>A0A0M0AFG2_CLOBO</name>
<keyword evidence="6" id="KW-0472">Membrane</keyword>
<dbReference type="CDD" id="cd07185">
    <property type="entry name" value="OmpA_C-like"/>
    <property type="match status" value="1"/>
</dbReference>
<dbReference type="AlphaFoldDB" id="A0A0M0AFG2"/>
<dbReference type="GO" id="GO:0005886">
    <property type="term" value="C:plasma membrane"/>
    <property type="evidence" value="ECO:0007669"/>
    <property type="project" value="UniProtKB-SubCell"/>
</dbReference>
<dbReference type="Proteomes" id="UP000472521">
    <property type="component" value="Unassembled WGS sequence"/>
</dbReference>
<evidence type="ECO:0000313" key="8">
    <source>
        <dbReference type="Proteomes" id="UP000472521"/>
    </source>
</evidence>
<dbReference type="EMBL" id="SWND01000021">
    <property type="protein sequence ID" value="NFF03705.1"/>
    <property type="molecule type" value="Genomic_DNA"/>
</dbReference>
<accession>A0A0M0AFG2</accession>
<dbReference type="PROSITE" id="PS51123">
    <property type="entry name" value="OMPA_2"/>
    <property type="match status" value="1"/>
</dbReference>
<keyword evidence="5" id="KW-1133">Transmembrane helix</keyword>
<evidence type="ECO:0000256" key="5">
    <source>
        <dbReference type="ARBA" id="ARBA00022989"/>
    </source>
</evidence>
<gene>
    <name evidence="7" type="ORF">FCV25_18690</name>
</gene>
<dbReference type="SUPFAM" id="SSF103088">
    <property type="entry name" value="OmpA-like"/>
    <property type="match status" value="1"/>
</dbReference>
<dbReference type="InterPro" id="IPR006665">
    <property type="entry name" value="OmpA-like"/>
</dbReference>
<dbReference type="PANTHER" id="PTHR30329">
    <property type="entry name" value="STATOR ELEMENT OF FLAGELLAR MOTOR COMPLEX"/>
    <property type="match status" value="1"/>
</dbReference>